<feature type="compositionally biased region" description="Basic and acidic residues" evidence="5">
    <location>
        <begin position="105"/>
        <end position="117"/>
    </location>
</feature>
<dbReference type="PROSITE" id="PS50090">
    <property type="entry name" value="MYB_LIKE"/>
    <property type="match status" value="2"/>
</dbReference>
<feature type="compositionally biased region" description="Low complexity" evidence="5">
    <location>
        <begin position="426"/>
        <end position="438"/>
    </location>
</feature>
<feature type="region of interest" description="Disordered" evidence="5">
    <location>
        <begin position="1045"/>
        <end position="1186"/>
    </location>
</feature>
<evidence type="ECO:0000256" key="4">
    <source>
        <dbReference type="SAM" id="Coils"/>
    </source>
</evidence>
<feature type="compositionally biased region" description="Polar residues" evidence="5">
    <location>
        <begin position="146"/>
        <end position="157"/>
    </location>
</feature>
<dbReference type="AlphaFoldDB" id="A0AAN9YEM4"/>
<feature type="compositionally biased region" description="Low complexity" evidence="5">
    <location>
        <begin position="400"/>
        <end position="409"/>
    </location>
</feature>
<keyword evidence="9" id="KW-1185">Reference proteome</keyword>
<dbReference type="SUPFAM" id="SSF46689">
    <property type="entry name" value="Homeodomain-like"/>
    <property type="match status" value="1"/>
</dbReference>
<dbReference type="InterPro" id="IPR051651">
    <property type="entry name" value="DMTF1_DNA-bind_reg"/>
</dbReference>
<feature type="compositionally biased region" description="Basic and acidic residues" evidence="5">
    <location>
        <begin position="1091"/>
        <end position="1102"/>
    </location>
</feature>
<evidence type="ECO:0008006" key="10">
    <source>
        <dbReference type="Google" id="ProtNLM"/>
    </source>
</evidence>
<evidence type="ECO:0000256" key="1">
    <source>
        <dbReference type="ARBA" id="ARBA00004123"/>
    </source>
</evidence>
<dbReference type="Gene3D" id="1.10.10.60">
    <property type="entry name" value="Homeodomain-like"/>
    <property type="match status" value="2"/>
</dbReference>
<evidence type="ECO:0000256" key="5">
    <source>
        <dbReference type="SAM" id="MobiDB-lite"/>
    </source>
</evidence>
<dbReference type="EMBL" id="JAJSPL020000032">
    <property type="protein sequence ID" value="KAK7736678.1"/>
    <property type="molecule type" value="Genomic_DNA"/>
</dbReference>
<feature type="compositionally biased region" description="Polar residues" evidence="5">
    <location>
        <begin position="57"/>
        <end position="73"/>
    </location>
</feature>
<dbReference type="GO" id="GO:0000976">
    <property type="term" value="F:transcription cis-regulatory region binding"/>
    <property type="evidence" value="ECO:0007669"/>
    <property type="project" value="TreeGrafter"/>
</dbReference>
<gene>
    <name evidence="8" type="ORF">SLS53_006885</name>
</gene>
<dbReference type="GO" id="GO:0005634">
    <property type="term" value="C:nucleus"/>
    <property type="evidence" value="ECO:0007669"/>
    <property type="project" value="UniProtKB-SubCell"/>
</dbReference>
<feature type="domain" description="Myb-like" evidence="6">
    <location>
        <begin position="771"/>
        <end position="820"/>
    </location>
</feature>
<feature type="domain" description="Myb-like" evidence="6">
    <location>
        <begin position="823"/>
        <end position="901"/>
    </location>
</feature>
<keyword evidence="3" id="KW-0539">Nucleus</keyword>
<dbReference type="PANTHER" id="PTHR46380:SF2">
    <property type="entry name" value="CYCLIN-D-BINDING MYB-LIKE TRANSCRIPTION FACTOR 1"/>
    <property type="match status" value="1"/>
</dbReference>
<feature type="compositionally biased region" description="Polar residues" evidence="5">
    <location>
        <begin position="624"/>
        <end position="634"/>
    </location>
</feature>
<dbReference type="InterPro" id="IPR017930">
    <property type="entry name" value="Myb_dom"/>
</dbReference>
<organism evidence="8 9">
    <name type="scientific">Cytospora paraplurivora</name>
    <dbReference type="NCBI Taxonomy" id="2898453"/>
    <lineage>
        <taxon>Eukaryota</taxon>
        <taxon>Fungi</taxon>
        <taxon>Dikarya</taxon>
        <taxon>Ascomycota</taxon>
        <taxon>Pezizomycotina</taxon>
        <taxon>Sordariomycetes</taxon>
        <taxon>Sordariomycetidae</taxon>
        <taxon>Diaporthales</taxon>
        <taxon>Cytosporaceae</taxon>
        <taxon>Cytospora</taxon>
    </lineage>
</organism>
<evidence type="ECO:0000259" key="6">
    <source>
        <dbReference type="PROSITE" id="PS50090"/>
    </source>
</evidence>
<feature type="compositionally biased region" description="Acidic residues" evidence="5">
    <location>
        <begin position="512"/>
        <end position="525"/>
    </location>
</feature>
<feature type="compositionally biased region" description="Basic residues" evidence="5">
    <location>
        <begin position="557"/>
        <end position="566"/>
    </location>
</feature>
<feature type="compositionally biased region" description="Basic residues" evidence="5">
    <location>
        <begin position="195"/>
        <end position="206"/>
    </location>
</feature>
<protein>
    <recommendedName>
        <fullName evidence="10">DNA-binding protein REB1</fullName>
    </recommendedName>
</protein>
<dbReference type="Pfam" id="PF00249">
    <property type="entry name" value="Myb_DNA-binding"/>
    <property type="match status" value="1"/>
</dbReference>
<evidence type="ECO:0000256" key="2">
    <source>
        <dbReference type="ARBA" id="ARBA00023125"/>
    </source>
</evidence>
<evidence type="ECO:0000313" key="9">
    <source>
        <dbReference type="Proteomes" id="UP001320245"/>
    </source>
</evidence>
<dbReference type="InterPro" id="IPR001005">
    <property type="entry name" value="SANT/Myb"/>
</dbReference>
<dbReference type="Proteomes" id="UP001320245">
    <property type="component" value="Unassembled WGS sequence"/>
</dbReference>
<keyword evidence="2" id="KW-0238">DNA-binding</keyword>
<comment type="subcellular location">
    <subcellularLocation>
        <location evidence="1">Nucleus</location>
    </subcellularLocation>
</comment>
<name>A0AAN9YEM4_9PEZI</name>
<feature type="compositionally biased region" description="Low complexity" evidence="5">
    <location>
        <begin position="449"/>
        <end position="465"/>
    </location>
</feature>
<feature type="compositionally biased region" description="Basic residues" evidence="5">
    <location>
        <begin position="123"/>
        <end position="132"/>
    </location>
</feature>
<dbReference type="InterPro" id="IPR009057">
    <property type="entry name" value="Homeodomain-like_sf"/>
</dbReference>
<dbReference type="GO" id="GO:0003700">
    <property type="term" value="F:DNA-binding transcription factor activity"/>
    <property type="evidence" value="ECO:0007669"/>
    <property type="project" value="TreeGrafter"/>
</dbReference>
<comment type="caution">
    <text evidence="8">The sequence shown here is derived from an EMBL/GenBank/DDBJ whole genome shotgun (WGS) entry which is preliminary data.</text>
</comment>
<feature type="compositionally biased region" description="Basic and acidic residues" evidence="5">
    <location>
        <begin position="1148"/>
        <end position="1172"/>
    </location>
</feature>
<feature type="compositionally biased region" description="Basic and acidic residues" evidence="5">
    <location>
        <begin position="178"/>
        <end position="187"/>
    </location>
</feature>
<dbReference type="CDD" id="cd00167">
    <property type="entry name" value="SANT"/>
    <property type="match status" value="1"/>
</dbReference>
<sequence length="1186" mass="131687">MSPTPSIDAGSATGRVIGDPMSPLPPDGEADQLILSSPKSSKKRKRRQKKGVDAVTSPETAAKDTTTAFSNGEGNAPPGSAVKVKRKKMTHNIGDGSAGDVIVDEDIRSDAPNRNNDESPQWLKKKPKRRSRSVATHNNIDFLDEGSTQEQQTSQDGPANEVQDEPQADGLQSQGVLLDDKPQREPEVLQSPQSSKKRRSRNKKRDSIRSPEAPHFVSHAVGGSPPSAQQAGVNGVLKYQPDLVVDEEEDIIPSSVPSHWRRGNMGSRASDIDARQPRTEGPVDNEDDNEPSEAHPADLVNHTGIEYVTRGSSTGASPEIGLEEEDLGQKGSQWLHKREMDIDSDEEPITDTRTSQEREEDAALPDLQPSQIKSEPPDYGSESQSPSAARLGRLERSRSRSMSRASATRLGDEALELDAQPPNAMSVSGRSSTGSVSSIPARTVDPDLRSTSTGSTRSDSSRSSSNAVQTNGDNLDVDQIIINGNAPKSKSKRGPMTRQKAAESKLHGVMDIDGEADITPEETVDETIIPQETSREGDFLEGAPEEASTQEITGQPKKARKKRRLQPKTSISLSQLEGNDVDGEGEGQSRLPGFSQVSKLKDVMRGGSSEPGESVNGEGRDSIARTSAIPQAQSRLPKDNRKARDAPLPKPKKAKRKRRDDASEDELESLMARNASKSLGLSDDERGQRRRIPSNQKANGPWTIEELTALGHVVSVFCDSHDMSQQEVNAMIHERPDASNALHSEFWSMAASAITRRTKKQIVERARRMYNNFVARGTWTEEQKQEVHELFEKHGKKFSDIAGMINRDQKDVRDYWRNQYLVHETQVKARWAKEEAERLKEVVEEALSKIRSNRENNEEFRPRPRSRGFDDEALLDWEQISAAMGLTRSRQQCKWKWTDMKEKGVAEADTSLLPKRPAQKTINGISEELANAREEYHGMSIEDKLRLIEAVHDSGASEDGRIRWNTLVDERFRTKWHRPTLKLAWYRLRKAVPDYDEQDVQTNARFLLNYYNTQQSLPEVGNNRVDEQIEERIISHKPGSRIWKKISDEPRAVRERQRRSVSASSRASSRGRRLVSSQILRIAGSDDEDGGGDRTRGLRSDSVDLGLEDGDEDRGRTSARRKPTGRKGKGRSGRKSGDDVPIRIPTHLKGEAAEKALKEARARAQRGKEAKRNVRSNSVAVDSESE</sequence>
<feature type="compositionally biased region" description="Polar residues" evidence="5">
    <location>
        <begin position="567"/>
        <end position="577"/>
    </location>
</feature>
<evidence type="ECO:0000259" key="7">
    <source>
        <dbReference type="PROSITE" id="PS51294"/>
    </source>
</evidence>
<dbReference type="SMART" id="SM00717">
    <property type="entry name" value="SANT"/>
    <property type="match status" value="2"/>
</dbReference>
<feature type="compositionally biased region" description="Basic residues" evidence="5">
    <location>
        <begin position="40"/>
        <end position="49"/>
    </location>
</feature>
<feature type="compositionally biased region" description="Basic and acidic residues" evidence="5">
    <location>
        <begin position="636"/>
        <end position="647"/>
    </location>
</feature>
<feature type="compositionally biased region" description="Basic residues" evidence="5">
    <location>
        <begin position="1117"/>
        <end position="1134"/>
    </location>
</feature>
<keyword evidence="4" id="KW-0175">Coiled coil</keyword>
<feature type="region of interest" description="Disordered" evidence="5">
    <location>
        <begin position="249"/>
        <end position="699"/>
    </location>
</feature>
<evidence type="ECO:0000313" key="8">
    <source>
        <dbReference type="EMBL" id="KAK7736678.1"/>
    </source>
</evidence>
<feature type="domain" description="HTH myb-type" evidence="7">
    <location>
        <begin position="771"/>
        <end position="825"/>
    </location>
</feature>
<feature type="compositionally biased region" description="Basic and acidic residues" evidence="5">
    <location>
        <begin position="1045"/>
        <end position="1055"/>
    </location>
</feature>
<feature type="compositionally biased region" description="Basic and acidic residues" evidence="5">
    <location>
        <begin position="500"/>
        <end position="510"/>
    </location>
</feature>
<reference evidence="8 9" key="1">
    <citation type="journal article" date="2023" name="PLoS ONE">
        <title>Cytospora paraplurivora sp. nov. isolated from orchards with fruit tree decline syndrome in Ontario, Canada.</title>
        <authorList>
            <person name="Ilyukhin E."/>
            <person name="Nguyen H.D.T."/>
            <person name="Castle A.J."/>
            <person name="Ellouze W."/>
        </authorList>
    </citation>
    <scope>NUCLEOTIDE SEQUENCE [LARGE SCALE GENOMIC DNA]</scope>
    <source>
        <strain evidence="8 9">FDS-564</strain>
    </source>
</reference>
<feature type="coiled-coil region" evidence="4">
    <location>
        <begin position="829"/>
        <end position="856"/>
    </location>
</feature>
<proteinExistence type="predicted"/>
<evidence type="ECO:0000256" key="3">
    <source>
        <dbReference type="ARBA" id="ARBA00023242"/>
    </source>
</evidence>
<dbReference type="PANTHER" id="PTHR46380">
    <property type="entry name" value="CYCLIN-D-BINDING MYB-LIKE TRANSCRIPTION FACTOR 1"/>
    <property type="match status" value="1"/>
</dbReference>
<feature type="region of interest" description="Disordered" evidence="5">
    <location>
        <begin position="1"/>
        <end position="235"/>
    </location>
</feature>
<dbReference type="PROSITE" id="PS51294">
    <property type="entry name" value="HTH_MYB"/>
    <property type="match status" value="1"/>
</dbReference>
<accession>A0AAN9YEM4</accession>